<protein>
    <submittedName>
        <fullName evidence="1">Uncharacterized protein</fullName>
    </submittedName>
</protein>
<dbReference type="Proteomes" id="UP000619118">
    <property type="component" value="Unassembled WGS sequence"/>
</dbReference>
<reference evidence="2" key="1">
    <citation type="journal article" date="2019" name="Int. J. Syst. Evol. Microbiol.">
        <title>The Global Catalogue of Microorganisms (GCM) 10K type strain sequencing project: providing services to taxonomists for standard genome sequencing and annotation.</title>
        <authorList>
            <consortium name="The Broad Institute Genomics Platform"/>
            <consortium name="The Broad Institute Genome Sequencing Center for Infectious Disease"/>
            <person name="Wu L."/>
            <person name="Ma J."/>
        </authorList>
    </citation>
    <scope>NUCLEOTIDE SEQUENCE [LARGE SCALE GENOMIC DNA]</scope>
    <source>
        <strain evidence="2">JCM 32306</strain>
    </source>
</reference>
<accession>A0ABQ2RLI0</accession>
<comment type="caution">
    <text evidence="1">The sequence shown here is derived from an EMBL/GenBank/DDBJ whole genome shotgun (WGS) entry which is preliminary data.</text>
</comment>
<gene>
    <name evidence="1" type="ORF">GCM10009411_34040</name>
</gene>
<proteinExistence type="predicted"/>
<name>A0ABQ2RLI0_9GAMM</name>
<evidence type="ECO:0000313" key="2">
    <source>
        <dbReference type="Proteomes" id="UP000619118"/>
    </source>
</evidence>
<evidence type="ECO:0000313" key="1">
    <source>
        <dbReference type="EMBL" id="GGQ31524.1"/>
    </source>
</evidence>
<organism evidence="1 2">
    <name type="scientific">Shewanella litoralis</name>
    <dbReference type="NCBI Taxonomy" id="2282700"/>
    <lineage>
        <taxon>Bacteria</taxon>
        <taxon>Pseudomonadati</taxon>
        <taxon>Pseudomonadota</taxon>
        <taxon>Gammaproteobacteria</taxon>
        <taxon>Alteromonadales</taxon>
        <taxon>Shewanellaceae</taxon>
        <taxon>Shewanella</taxon>
    </lineage>
</organism>
<keyword evidence="2" id="KW-1185">Reference proteome</keyword>
<sequence length="61" mass="6542">MLPSELPSELRLGLQKLMTINSMQGGVGDGYYGGRVNKIYGQANPEEITATRSALLAEMGL</sequence>
<dbReference type="EMBL" id="BMQX01000032">
    <property type="protein sequence ID" value="GGQ31524.1"/>
    <property type="molecule type" value="Genomic_DNA"/>
</dbReference>